<proteinExistence type="predicted"/>
<sequence>MDLKQLRLGQTPRLTKAVVFLLLALQVAIGLFCAYLFVHSPNTEHSALIQAAAYSLGAGVPLFALALLVVTARSGIRAVEARKTALFLDIVPRALSHVDLAPQDPSLGMVAYRGKRLRAARVRPERPPVQLEVGLTRDASTASYRLEAAHHGMPVVLWLSIDLKIDQATVCLRAPEAAIPPGTKLADHCPSTLHGATVSGGYKIDPVERADRIAGRSYRTLILRRSFVGDEFLWDPANTFFFVEDLGLMVASFMRECSALLAPPTSDPEPDRAVEPAVTA</sequence>
<evidence type="ECO:0000313" key="2">
    <source>
        <dbReference type="EMBL" id="MBB5014672.1"/>
    </source>
</evidence>
<protein>
    <submittedName>
        <fullName evidence="2">Uncharacterized protein</fullName>
    </submittedName>
</protein>
<evidence type="ECO:0000313" key="3">
    <source>
        <dbReference type="Proteomes" id="UP000519004"/>
    </source>
</evidence>
<dbReference type="EMBL" id="JACHHX010000003">
    <property type="protein sequence ID" value="MBB5014672.1"/>
    <property type="molecule type" value="Genomic_DNA"/>
</dbReference>
<keyword evidence="1" id="KW-0812">Transmembrane</keyword>
<keyword evidence="1" id="KW-1133">Transmembrane helix</keyword>
<organism evidence="2 3">
    <name type="scientific">Rehaibacterium terrae</name>
    <dbReference type="NCBI Taxonomy" id="1341696"/>
    <lineage>
        <taxon>Bacteria</taxon>
        <taxon>Pseudomonadati</taxon>
        <taxon>Pseudomonadota</taxon>
        <taxon>Gammaproteobacteria</taxon>
        <taxon>Lysobacterales</taxon>
        <taxon>Lysobacteraceae</taxon>
        <taxon>Rehaibacterium</taxon>
    </lineage>
</organism>
<name>A0A7W7V7N9_9GAMM</name>
<comment type="caution">
    <text evidence="2">The sequence shown here is derived from an EMBL/GenBank/DDBJ whole genome shotgun (WGS) entry which is preliminary data.</text>
</comment>
<reference evidence="2 3" key="1">
    <citation type="submission" date="2020-08" db="EMBL/GenBank/DDBJ databases">
        <title>Genomic Encyclopedia of Type Strains, Phase IV (KMG-IV): sequencing the most valuable type-strain genomes for metagenomic binning, comparative biology and taxonomic classification.</title>
        <authorList>
            <person name="Goeker M."/>
        </authorList>
    </citation>
    <scope>NUCLEOTIDE SEQUENCE [LARGE SCALE GENOMIC DNA]</scope>
    <source>
        <strain evidence="2 3">DSM 25897</strain>
    </source>
</reference>
<feature type="transmembrane region" description="Helical" evidence="1">
    <location>
        <begin position="20"/>
        <end position="39"/>
    </location>
</feature>
<keyword evidence="1" id="KW-0472">Membrane</keyword>
<evidence type="ECO:0000256" key="1">
    <source>
        <dbReference type="SAM" id="Phobius"/>
    </source>
</evidence>
<accession>A0A7W7V7N9</accession>
<feature type="transmembrane region" description="Helical" evidence="1">
    <location>
        <begin position="51"/>
        <end position="72"/>
    </location>
</feature>
<dbReference type="RefSeq" id="WP_183947257.1">
    <property type="nucleotide sequence ID" value="NZ_JACHHX010000003.1"/>
</dbReference>
<gene>
    <name evidence="2" type="ORF">HNQ58_000548</name>
</gene>
<keyword evidence="3" id="KW-1185">Reference proteome</keyword>
<dbReference type="AlphaFoldDB" id="A0A7W7V7N9"/>
<dbReference type="Proteomes" id="UP000519004">
    <property type="component" value="Unassembled WGS sequence"/>
</dbReference>